<evidence type="ECO:0000256" key="1">
    <source>
        <dbReference type="ARBA" id="ARBA00004496"/>
    </source>
</evidence>
<dbReference type="HAMAP" id="MF_01114">
    <property type="entry name" value="RecX"/>
    <property type="match status" value="1"/>
</dbReference>
<feature type="domain" description="RecX second three-helical" evidence="6">
    <location>
        <begin position="55"/>
        <end position="90"/>
    </location>
</feature>
<dbReference type="GO" id="GO:0006282">
    <property type="term" value="P:regulation of DNA repair"/>
    <property type="evidence" value="ECO:0007669"/>
    <property type="project" value="UniProtKB-UniRule"/>
</dbReference>
<evidence type="ECO:0000256" key="2">
    <source>
        <dbReference type="ARBA" id="ARBA00009695"/>
    </source>
</evidence>
<proteinExistence type="inferred from homology"/>
<dbReference type="InterPro" id="IPR053926">
    <property type="entry name" value="RecX_HTH_1st"/>
</dbReference>
<evidence type="ECO:0000256" key="4">
    <source>
        <dbReference type="ARBA" id="ARBA00022490"/>
    </source>
</evidence>
<evidence type="ECO:0000313" key="10">
    <source>
        <dbReference type="Proteomes" id="UP000315782"/>
    </source>
</evidence>
<gene>
    <name evidence="5" type="primary">recX</name>
    <name evidence="9" type="ORF">EVA96_03330</name>
</gene>
<feature type="domain" description="RecX third three-helical" evidence="7">
    <location>
        <begin position="104"/>
        <end position="144"/>
    </location>
</feature>
<comment type="function">
    <text evidence="5">Modulates RecA activity.</text>
</comment>
<evidence type="ECO:0000256" key="5">
    <source>
        <dbReference type="HAMAP-Rule" id="MF_01114"/>
    </source>
</evidence>
<dbReference type="InterPro" id="IPR053924">
    <property type="entry name" value="RecX_HTH_2nd"/>
</dbReference>
<dbReference type="GO" id="GO:0005737">
    <property type="term" value="C:cytoplasm"/>
    <property type="evidence" value="ECO:0007669"/>
    <property type="project" value="UniProtKB-SubCell"/>
</dbReference>
<evidence type="ECO:0000259" key="6">
    <source>
        <dbReference type="Pfam" id="PF02631"/>
    </source>
</evidence>
<sequence>MRDELISNIYNKALDIISRREHSEKEVTSKLLKKFNEPDLIAATLSRLKDNNLVNDERYAEMYTQIRKRKGFGPKRIKYELSSKGIDDSLSSIIIEDEGGWQKAAKNAFNKKFKKGIALEYKDKAKQKNFLQNRGFTFQEIDSVFS</sequence>
<accession>A0A520MFJ4</accession>
<dbReference type="AlphaFoldDB" id="A0A520MFJ4"/>
<reference evidence="9 10" key="1">
    <citation type="submission" date="2019-02" db="EMBL/GenBank/DDBJ databases">
        <title>Prokaryotic population dynamics and viral predation in marine succession experiment using metagenomics: the confinement effect.</title>
        <authorList>
            <person name="Haro-Moreno J.M."/>
            <person name="Rodriguez-Valera F."/>
            <person name="Lopez-Perez M."/>
        </authorList>
    </citation>
    <scope>NUCLEOTIDE SEQUENCE [LARGE SCALE GENOMIC DNA]</scope>
    <source>
        <strain evidence="9">MED-G163</strain>
    </source>
</reference>
<dbReference type="InterPro" id="IPR003783">
    <property type="entry name" value="Regulatory_RecX"/>
</dbReference>
<evidence type="ECO:0000256" key="3">
    <source>
        <dbReference type="ARBA" id="ARBA00018111"/>
    </source>
</evidence>
<comment type="subcellular location">
    <subcellularLocation>
        <location evidence="1 5">Cytoplasm</location>
    </subcellularLocation>
</comment>
<evidence type="ECO:0000259" key="8">
    <source>
        <dbReference type="Pfam" id="PF21982"/>
    </source>
</evidence>
<dbReference type="Pfam" id="PF21981">
    <property type="entry name" value="RecX_HTH3"/>
    <property type="match status" value="1"/>
</dbReference>
<dbReference type="InterPro" id="IPR053925">
    <property type="entry name" value="RecX_HTH_3rd"/>
</dbReference>
<evidence type="ECO:0000313" key="9">
    <source>
        <dbReference type="EMBL" id="RZO19989.1"/>
    </source>
</evidence>
<dbReference type="Pfam" id="PF21982">
    <property type="entry name" value="RecX_HTH1"/>
    <property type="match status" value="1"/>
</dbReference>
<dbReference type="EMBL" id="SHBI01000026">
    <property type="protein sequence ID" value="RZO19989.1"/>
    <property type="molecule type" value="Genomic_DNA"/>
</dbReference>
<keyword evidence="4 5" id="KW-0963">Cytoplasm</keyword>
<organism evidence="9 10">
    <name type="scientific">SAR86 cluster bacterium</name>
    <dbReference type="NCBI Taxonomy" id="2030880"/>
    <lineage>
        <taxon>Bacteria</taxon>
        <taxon>Pseudomonadati</taxon>
        <taxon>Pseudomonadota</taxon>
        <taxon>Gammaproteobacteria</taxon>
        <taxon>SAR86 cluster</taxon>
    </lineage>
</organism>
<dbReference type="Proteomes" id="UP000315782">
    <property type="component" value="Unassembled WGS sequence"/>
</dbReference>
<name>A0A520MFJ4_9GAMM</name>
<dbReference type="Gene3D" id="1.10.10.10">
    <property type="entry name" value="Winged helix-like DNA-binding domain superfamily/Winged helix DNA-binding domain"/>
    <property type="match status" value="3"/>
</dbReference>
<dbReference type="PANTHER" id="PTHR33602:SF1">
    <property type="entry name" value="REGULATORY PROTEIN RECX FAMILY PROTEIN"/>
    <property type="match status" value="1"/>
</dbReference>
<comment type="caution">
    <text evidence="9">The sequence shown here is derived from an EMBL/GenBank/DDBJ whole genome shotgun (WGS) entry which is preliminary data.</text>
</comment>
<dbReference type="InterPro" id="IPR036388">
    <property type="entry name" value="WH-like_DNA-bd_sf"/>
</dbReference>
<protein>
    <recommendedName>
        <fullName evidence="3 5">Regulatory protein RecX</fullName>
    </recommendedName>
</protein>
<evidence type="ECO:0000259" key="7">
    <source>
        <dbReference type="Pfam" id="PF21981"/>
    </source>
</evidence>
<dbReference type="Pfam" id="PF02631">
    <property type="entry name" value="RecX_HTH2"/>
    <property type="match status" value="1"/>
</dbReference>
<comment type="similarity">
    <text evidence="2 5">Belongs to the RecX family.</text>
</comment>
<feature type="domain" description="RecX first three-helical" evidence="8">
    <location>
        <begin position="10"/>
        <end position="48"/>
    </location>
</feature>
<dbReference type="PANTHER" id="PTHR33602">
    <property type="entry name" value="REGULATORY PROTEIN RECX FAMILY PROTEIN"/>
    <property type="match status" value="1"/>
</dbReference>